<evidence type="ECO:0000256" key="8">
    <source>
        <dbReference type="RuleBase" id="RU003881"/>
    </source>
</evidence>
<evidence type="ECO:0000313" key="11">
    <source>
        <dbReference type="Proteomes" id="UP000184310"/>
    </source>
</evidence>
<dbReference type="Gene3D" id="3.50.50.60">
    <property type="entry name" value="FAD/NAD(P)-binding domain"/>
    <property type="match status" value="2"/>
</dbReference>
<evidence type="ECO:0000256" key="4">
    <source>
        <dbReference type="ARBA" id="ARBA00023002"/>
    </source>
</evidence>
<evidence type="ECO:0000256" key="6">
    <source>
        <dbReference type="ARBA" id="ARBA00023284"/>
    </source>
</evidence>
<accession>A0A1M6V1R3</accession>
<dbReference type="OrthoDB" id="9806179at2"/>
<dbReference type="PRINTS" id="PR00368">
    <property type="entry name" value="FADPNR"/>
</dbReference>
<keyword evidence="3 7" id="KW-0274">FAD</keyword>
<keyword evidence="8" id="KW-0521">NADP</keyword>
<dbReference type="SUPFAM" id="SSF51905">
    <property type="entry name" value="FAD/NAD(P)-binding domain"/>
    <property type="match status" value="1"/>
</dbReference>
<evidence type="ECO:0000256" key="2">
    <source>
        <dbReference type="ARBA" id="ARBA00022630"/>
    </source>
</evidence>
<comment type="cofactor">
    <cofactor evidence="8">
        <name>FAD</name>
        <dbReference type="ChEBI" id="CHEBI:57692"/>
    </cofactor>
    <text evidence="8">Binds 1 FAD per subunit.</text>
</comment>
<dbReference type="PRINTS" id="PR00469">
    <property type="entry name" value="PNDRDTASEII"/>
</dbReference>
<keyword evidence="5" id="KW-1015">Disulfide bond</keyword>
<comment type="subunit">
    <text evidence="7">Homodimer.</text>
</comment>
<dbReference type="InterPro" id="IPR005982">
    <property type="entry name" value="Thioredox_Rdtase"/>
</dbReference>
<dbReference type="RefSeq" id="WP_072993545.1">
    <property type="nucleotide sequence ID" value="NZ_FQZB01000026.1"/>
</dbReference>
<keyword evidence="2 7" id="KW-0285">Flavoprotein</keyword>
<evidence type="ECO:0000256" key="3">
    <source>
        <dbReference type="ARBA" id="ARBA00022827"/>
    </source>
</evidence>
<dbReference type="InterPro" id="IPR050097">
    <property type="entry name" value="Ferredoxin-NADP_redctase_2"/>
</dbReference>
<dbReference type="InterPro" id="IPR023753">
    <property type="entry name" value="FAD/NAD-binding_dom"/>
</dbReference>
<organism evidence="10 11">
    <name type="scientific">Clostridium cavendishii DSM 21758</name>
    <dbReference type="NCBI Taxonomy" id="1121302"/>
    <lineage>
        <taxon>Bacteria</taxon>
        <taxon>Bacillati</taxon>
        <taxon>Bacillota</taxon>
        <taxon>Clostridia</taxon>
        <taxon>Eubacteriales</taxon>
        <taxon>Clostridiaceae</taxon>
        <taxon>Clostridium</taxon>
    </lineage>
</organism>
<dbReference type="PANTHER" id="PTHR48105">
    <property type="entry name" value="THIOREDOXIN REDUCTASE 1-RELATED-RELATED"/>
    <property type="match status" value="1"/>
</dbReference>
<proteinExistence type="inferred from homology"/>
<dbReference type="GO" id="GO:0019430">
    <property type="term" value="P:removal of superoxide radicals"/>
    <property type="evidence" value="ECO:0007669"/>
    <property type="project" value="UniProtKB-UniRule"/>
</dbReference>
<dbReference type="NCBIfam" id="TIGR01292">
    <property type="entry name" value="TRX_reduct"/>
    <property type="match status" value="1"/>
</dbReference>
<dbReference type="Pfam" id="PF07992">
    <property type="entry name" value="Pyr_redox_2"/>
    <property type="match status" value="1"/>
</dbReference>
<gene>
    <name evidence="10" type="ORF">SAMN02745163_04401</name>
</gene>
<dbReference type="EC" id="1.8.1.9" evidence="7"/>
<feature type="domain" description="FAD/NAD(P)-binding" evidence="9">
    <location>
        <begin position="9"/>
        <end position="295"/>
    </location>
</feature>
<reference evidence="10 11" key="1">
    <citation type="submission" date="2016-11" db="EMBL/GenBank/DDBJ databases">
        <authorList>
            <person name="Jaros S."/>
            <person name="Januszkiewicz K."/>
            <person name="Wedrychowicz H."/>
        </authorList>
    </citation>
    <scope>NUCLEOTIDE SEQUENCE [LARGE SCALE GENOMIC DNA]</scope>
    <source>
        <strain evidence="10 11">DSM 21758</strain>
    </source>
</reference>
<keyword evidence="4 7" id="KW-0560">Oxidoreductase</keyword>
<dbReference type="InterPro" id="IPR008255">
    <property type="entry name" value="Pyr_nucl-diS_OxRdtase_2_AS"/>
</dbReference>
<dbReference type="Proteomes" id="UP000184310">
    <property type="component" value="Unassembled WGS sequence"/>
</dbReference>
<protein>
    <recommendedName>
        <fullName evidence="7">Thioredoxin reductase</fullName>
        <ecNumber evidence="7">1.8.1.9</ecNumber>
    </recommendedName>
</protein>
<evidence type="ECO:0000256" key="7">
    <source>
        <dbReference type="RuleBase" id="RU003880"/>
    </source>
</evidence>
<keyword evidence="6 7" id="KW-0676">Redox-active center</keyword>
<dbReference type="GO" id="GO:0004791">
    <property type="term" value="F:thioredoxin-disulfide reductase (NADPH) activity"/>
    <property type="evidence" value="ECO:0007669"/>
    <property type="project" value="UniProtKB-UniRule"/>
</dbReference>
<dbReference type="GO" id="GO:0005737">
    <property type="term" value="C:cytoplasm"/>
    <property type="evidence" value="ECO:0007669"/>
    <property type="project" value="InterPro"/>
</dbReference>
<dbReference type="AlphaFoldDB" id="A0A1M6V1R3"/>
<dbReference type="EMBL" id="FQZB01000026">
    <property type="protein sequence ID" value="SHK75380.1"/>
    <property type="molecule type" value="Genomic_DNA"/>
</dbReference>
<comment type="catalytic activity">
    <reaction evidence="7">
        <text>[thioredoxin]-dithiol + NADP(+) = [thioredoxin]-disulfide + NADPH + H(+)</text>
        <dbReference type="Rhea" id="RHEA:20345"/>
        <dbReference type="Rhea" id="RHEA-COMP:10698"/>
        <dbReference type="Rhea" id="RHEA-COMP:10700"/>
        <dbReference type="ChEBI" id="CHEBI:15378"/>
        <dbReference type="ChEBI" id="CHEBI:29950"/>
        <dbReference type="ChEBI" id="CHEBI:50058"/>
        <dbReference type="ChEBI" id="CHEBI:57783"/>
        <dbReference type="ChEBI" id="CHEBI:58349"/>
        <dbReference type="EC" id="1.8.1.9"/>
    </reaction>
</comment>
<evidence type="ECO:0000259" key="9">
    <source>
        <dbReference type="Pfam" id="PF07992"/>
    </source>
</evidence>
<dbReference type="PROSITE" id="PS00573">
    <property type="entry name" value="PYRIDINE_REDOX_2"/>
    <property type="match status" value="1"/>
</dbReference>
<name>A0A1M6V1R3_9CLOT</name>
<sequence length="313" mass="34575">MNKEVKELDLIIIGAGPAGLTAAIYASRAKLNMLLIEDAIVGGQVRSSYTIENYPGFKKVEGGTLADLMQEQAQELGAEIDEFDMVERVQFSDSEKIVETSSYIYKPKAVIISTGAVPRKLPIANEEKYAGKGVHYCAVCDGAMYEGKTVGVVGGGNSALEEALFLSRFAEKVILVRRYDYFKGEKATLDEVLNHPKIEVMYNWDLVDVNGAEFMEKAKIKNTLTGEEKEIVMDAVFGYIGTEPKTKLFKDYINLNPQGYILTDENMRTNIKGVYGAGDVREKAFRQITTAVADGTISALDAEKYIVESKRVK</sequence>
<evidence type="ECO:0000256" key="5">
    <source>
        <dbReference type="ARBA" id="ARBA00023157"/>
    </source>
</evidence>
<keyword evidence="11" id="KW-1185">Reference proteome</keyword>
<dbReference type="InterPro" id="IPR036188">
    <property type="entry name" value="FAD/NAD-bd_sf"/>
</dbReference>
<dbReference type="STRING" id="1121302.SAMN02745163_04401"/>
<comment type="similarity">
    <text evidence="1 7">Belongs to the class-II pyridine nucleotide-disulfide oxidoreductase family.</text>
</comment>
<evidence type="ECO:0000256" key="1">
    <source>
        <dbReference type="ARBA" id="ARBA00009333"/>
    </source>
</evidence>
<evidence type="ECO:0000313" key="10">
    <source>
        <dbReference type="EMBL" id="SHK75380.1"/>
    </source>
</evidence>